<keyword evidence="2" id="KW-1185">Reference proteome</keyword>
<dbReference type="SUPFAM" id="SSF48452">
    <property type="entry name" value="TPR-like"/>
    <property type="match status" value="1"/>
</dbReference>
<dbReference type="InterPro" id="IPR013949">
    <property type="entry name" value="Utp6"/>
</dbReference>
<dbReference type="EMBL" id="CABITT030000003">
    <property type="protein sequence ID" value="VVA99987.1"/>
    <property type="molecule type" value="Genomic_DNA"/>
</dbReference>
<evidence type="ECO:0000313" key="1">
    <source>
        <dbReference type="EMBL" id="VVA99987.1"/>
    </source>
</evidence>
<dbReference type="GO" id="GO:0034388">
    <property type="term" value="C:Pwp2p-containing subcomplex of 90S preribosome"/>
    <property type="evidence" value="ECO:0007669"/>
    <property type="project" value="TreeGrafter"/>
</dbReference>
<reference evidence="1" key="1">
    <citation type="submission" date="2019-07" db="EMBL/GenBank/DDBJ databases">
        <authorList>
            <person name="Dittberner H."/>
        </authorList>
    </citation>
    <scope>NUCLEOTIDE SEQUENCE [LARGE SCALE GENOMIC DNA]</scope>
</reference>
<comment type="caution">
    <text evidence="1">The sequence shown here is derived from an EMBL/GenBank/DDBJ whole genome shotgun (WGS) entry which is preliminary data.</text>
</comment>
<dbReference type="InterPro" id="IPR011990">
    <property type="entry name" value="TPR-like_helical_dom_sf"/>
</dbReference>
<gene>
    <name evidence="1" type="ORF">ANE_LOCUS10432</name>
</gene>
<protein>
    <recommendedName>
        <fullName evidence="3">Suppressor of forked domain-containing protein</fullName>
    </recommendedName>
</protein>
<dbReference type="GO" id="GO:0030515">
    <property type="term" value="F:snoRNA binding"/>
    <property type="evidence" value="ECO:0007669"/>
    <property type="project" value="InterPro"/>
</dbReference>
<dbReference type="OrthoDB" id="28112at2759"/>
<dbReference type="AlphaFoldDB" id="A0A565BEF0"/>
<dbReference type="PANTHER" id="PTHR23271">
    <property type="entry name" value="HEPATOCELLULAR CARCINOMA-ASSOCIATED ANTIGEN 66"/>
    <property type="match status" value="1"/>
</dbReference>
<proteinExistence type="predicted"/>
<dbReference type="GO" id="GO:0032040">
    <property type="term" value="C:small-subunit processome"/>
    <property type="evidence" value="ECO:0007669"/>
    <property type="project" value="TreeGrafter"/>
</dbReference>
<evidence type="ECO:0008006" key="3">
    <source>
        <dbReference type="Google" id="ProtNLM"/>
    </source>
</evidence>
<evidence type="ECO:0000313" key="2">
    <source>
        <dbReference type="Proteomes" id="UP000489600"/>
    </source>
</evidence>
<sequence>MSSESCGGKIVEIYRLATMRYKGDIGLWFKYLEFCRQKRNGRMKKVLAQVIRFHPKEAGVWIYAAAWDFDRNLNVAAARALMQNGLRVCSNSEDLWVEYLIMELTYLNKLKVHEKEENDDSIVEDVEDASEKVDVFREKGFNVLQAIYGGAIEALRSSFDLRKHFLEILEAPDLAHSDEMRNTILSDLKRDFSKDPEYWKWLARHEMRQA</sequence>
<dbReference type="PANTHER" id="PTHR23271:SF1">
    <property type="entry name" value="U3 SMALL NUCLEOLAR RNA-ASSOCIATED PROTEIN 6 HOMOLOG"/>
    <property type="match status" value="1"/>
</dbReference>
<name>A0A565BEF0_9BRAS</name>
<accession>A0A565BEF0</accession>
<dbReference type="GO" id="GO:0000462">
    <property type="term" value="P:maturation of SSU-rRNA from tricistronic rRNA transcript (SSU-rRNA, 5.8S rRNA, LSU-rRNA)"/>
    <property type="evidence" value="ECO:0007669"/>
    <property type="project" value="InterPro"/>
</dbReference>
<dbReference type="Proteomes" id="UP000489600">
    <property type="component" value="Unassembled WGS sequence"/>
</dbReference>
<dbReference type="Gene3D" id="1.25.40.10">
    <property type="entry name" value="Tetratricopeptide repeat domain"/>
    <property type="match status" value="1"/>
</dbReference>
<organism evidence="1 2">
    <name type="scientific">Arabis nemorensis</name>
    <dbReference type="NCBI Taxonomy" id="586526"/>
    <lineage>
        <taxon>Eukaryota</taxon>
        <taxon>Viridiplantae</taxon>
        <taxon>Streptophyta</taxon>
        <taxon>Embryophyta</taxon>
        <taxon>Tracheophyta</taxon>
        <taxon>Spermatophyta</taxon>
        <taxon>Magnoliopsida</taxon>
        <taxon>eudicotyledons</taxon>
        <taxon>Gunneridae</taxon>
        <taxon>Pentapetalae</taxon>
        <taxon>rosids</taxon>
        <taxon>malvids</taxon>
        <taxon>Brassicales</taxon>
        <taxon>Brassicaceae</taxon>
        <taxon>Arabideae</taxon>
        <taxon>Arabis</taxon>
    </lineage>
</organism>